<feature type="compositionally biased region" description="Basic and acidic residues" evidence="10">
    <location>
        <begin position="116"/>
        <end position="125"/>
    </location>
</feature>
<dbReference type="Pfam" id="PF06936">
    <property type="entry name" value="Selenoprotein_S"/>
    <property type="match status" value="1"/>
</dbReference>
<keyword evidence="4" id="KW-0963">Cytoplasm</keyword>
<keyword evidence="9 11" id="KW-0472">Membrane</keyword>
<dbReference type="PANTHER" id="PTHR28621:SF1">
    <property type="entry name" value="SELENOPROTEIN S"/>
    <property type="match status" value="1"/>
</dbReference>
<gene>
    <name evidence="12" type="ORF">BINO364_LOCUS15467</name>
</gene>
<dbReference type="PANTHER" id="PTHR28621">
    <property type="entry name" value="SELENOPROTEIN S"/>
    <property type="match status" value="1"/>
</dbReference>
<dbReference type="GO" id="GO:0030968">
    <property type="term" value="P:endoplasmic reticulum unfolded protein response"/>
    <property type="evidence" value="ECO:0007669"/>
    <property type="project" value="TreeGrafter"/>
</dbReference>
<keyword evidence="13" id="KW-1185">Reference proteome</keyword>
<keyword evidence="7" id="KW-0712">Selenocysteine</keyword>
<name>A0A8J9V2I5_9NEOP</name>
<feature type="non-terminal residue" evidence="12">
    <location>
        <position position="156"/>
    </location>
</feature>
<dbReference type="GO" id="GO:0036502">
    <property type="term" value="C:Derlin-1-VIMP complex"/>
    <property type="evidence" value="ECO:0007669"/>
    <property type="project" value="TreeGrafter"/>
</dbReference>
<keyword evidence="8 11" id="KW-1133">Transmembrane helix</keyword>
<keyword evidence="5 11" id="KW-0812">Transmembrane</keyword>
<dbReference type="Gene3D" id="6.10.250.2950">
    <property type="match status" value="1"/>
</dbReference>
<evidence type="ECO:0000256" key="9">
    <source>
        <dbReference type="ARBA" id="ARBA00023136"/>
    </source>
</evidence>
<dbReference type="InterPro" id="IPR009703">
    <property type="entry name" value="Selenoprotein_S"/>
</dbReference>
<evidence type="ECO:0008006" key="14">
    <source>
        <dbReference type="Google" id="ProtNLM"/>
    </source>
</evidence>
<evidence type="ECO:0000256" key="1">
    <source>
        <dbReference type="ARBA" id="ARBA00004389"/>
    </source>
</evidence>
<organism evidence="12 13">
    <name type="scientific">Brenthis ino</name>
    <name type="common">lesser marbled fritillary</name>
    <dbReference type="NCBI Taxonomy" id="405034"/>
    <lineage>
        <taxon>Eukaryota</taxon>
        <taxon>Metazoa</taxon>
        <taxon>Ecdysozoa</taxon>
        <taxon>Arthropoda</taxon>
        <taxon>Hexapoda</taxon>
        <taxon>Insecta</taxon>
        <taxon>Pterygota</taxon>
        <taxon>Neoptera</taxon>
        <taxon>Endopterygota</taxon>
        <taxon>Lepidoptera</taxon>
        <taxon>Glossata</taxon>
        <taxon>Ditrysia</taxon>
        <taxon>Papilionoidea</taxon>
        <taxon>Nymphalidae</taxon>
        <taxon>Heliconiinae</taxon>
        <taxon>Argynnini</taxon>
        <taxon>Brenthis</taxon>
    </lineage>
</organism>
<accession>A0A8J9V2I5</accession>
<evidence type="ECO:0000256" key="3">
    <source>
        <dbReference type="ARBA" id="ARBA00011034"/>
    </source>
</evidence>
<evidence type="ECO:0000256" key="11">
    <source>
        <dbReference type="SAM" id="Phobius"/>
    </source>
</evidence>
<evidence type="ECO:0000256" key="6">
    <source>
        <dbReference type="ARBA" id="ARBA00022824"/>
    </source>
</evidence>
<keyword evidence="6" id="KW-0256">Endoplasmic reticulum</keyword>
<evidence type="ECO:0000313" key="13">
    <source>
        <dbReference type="Proteomes" id="UP000838878"/>
    </source>
</evidence>
<evidence type="ECO:0000256" key="8">
    <source>
        <dbReference type="ARBA" id="ARBA00022989"/>
    </source>
</evidence>
<dbReference type="EMBL" id="OV170228">
    <property type="protein sequence ID" value="CAH0730488.1"/>
    <property type="molecule type" value="Genomic_DNA"/>
</dbReference>
<evidence type="ECO:0000256" key="7">
    <source>
        <dbReference type="ARBA" id="ARBA00022933"/>
    </source>
</evidence>
<dbReference type="Proteomes" id="UP000838878">
    <property type="component" value="Chromosome 8"/>
</dbReference>
<dbReference type="GO" id="GO:0036513">
    <property type="term" value="C:Derlin-1 retrotranslocation complex"/>
    <property type="evidence" value="ECO:0007669"/>
    <property type="project" value="TreeGrafter"/>
</dbReference>
<comment type="subcellular location">
    <subcellularLocation>
        <location evidence="2">Cytoplasm</location>
    </subcellularLocation>
    <subcellularLocation>
        <location evidence="1">Endoplasmic reticulum membrane</location>
        <topology evidence="1">Single-pass membrane protein</topology>
    </subcellularLocation>
</comment>
<sequence>MDPLIDETQGAVFNPITIGLQFLANYGWYLVGAAVASVYLLQKLKPKVDTWKQAREDAEYHKDPDKALSRMEAIQRAREKQQAMLEAASLRALEQQKEREEKKRREALERLEKYGNAAKGERLGSDEDYLPLSGGASTSSYKPPKRSACARGGCGR</sequence>
<dbReference type="GO" id="GO:0030970">
    <property type="term" value="P:retrograde protein transport, ER to cytosol"/>
    <property type="evidence" value="ECO:0007669"/>
    <property type="project" value="TreeGrafter"/>
</dbReference>
<feature type="region of interest" description="Disordered" evidence="10">
    <location>
        <begin position="116"/>
        <end position="156"/>
    </location>
</feature>
<evidence type="ECO:0000256" key="4">
    <source>
        <dbReference type="ARBA" id="ARBA00022490"/>
    </source>
</evidence>
<comment type="similarity">
    <text evidence="3">Belongs to the selenoprotein S family.</text>
</comment>
<feature type="transmembrane region" description="Helical" evidence="11">
    <location>
        <begin position="20"/>
        <end position="41"/>
    </location>
</feature>
<evidence type="ECO:0000256" key="2">
    <source>
        <dbReference type="ARBA" id="ARBA00004496"/>
    </source>
</evidence>
<evidence type="ECO:0000313" key="12">
    <source>
        <dbReference type="EMBL" id="CAH0730488.1"/>
    </source>
</evidence>
<evidence type="ECO:0000256" key="5">
    <source>
        <dbReference type="ARBA" id="ARBA00022692"/>
    </source>
</evidence>
<evidence type="ECO:0000256" key="10">
    <source>
        <dbReference type="SAM" id="MobiDB-lite"/>
    </source>
</evidence>
<dbReference type="AlphaFoldDB" id="A0A8J9V2I5"/>
<protein>
    <recommendedName>
        <fullName evidence="14">Selenoprotein S</fullName>
    </recommendedName>
</protein>
<proteinExistence type="inferred from homology"/>
<dbReference type="OrthoDB" id="75792at2759"/>
<reference evidence="12" key="1">
    <citation type="submission" date="2021-12" db="EMBL/GenBank/DDBJ databases">
        <authorList>
            <person name="Martin H S."/>
        </authorList>
    </citation>
    <scope>NUCLEOTIDE SEQUENCE</scope>
</reference>